<comment type="caution">
    <text evidence="7">The sequence shown here is derived from an EMBL/GenBank/DDBJ whole genome shotgun (WGS) entry which is preliminary data.</text>
</comment>
<feature type="domain" description="Flagellin N-terminal" evidence="6">
    <location>
        <begin position="11"/>
        <end position="143"/>
    </location>
</feature>
<evidence type="ECO:0000313" key="7">
    <source>
        <dbReference type="EMBL" id="MDR7379574.1"/>
    </source>
</evidence>
<name>A0ABU2CE08_9BURK</name>
<organism evidence="7 8">
    <name type="scientific">Rhodoferax ferrireducens</name>
    <dbReference type="NCBI Taxonomy" id="192843"/>
    <lineage>
        <taxon>Bacteria</taxon>
        <taxon>Pseudomonadati</taxon>
        <taxon>Pseudomonadota</taxon>
        <taxon>Betaproteobacteria</taxon>
        <taxon>Burkholderiales</taxon>
        <taxon>Comamonadaceae</taxon>
        <taxon>Rhodoferax</taxon>
    </lineage>
</organism>
<keyword evidence="8" id="KW-1185">Reference proteome</keyword>
<dbReference type="Pfam" id="PF00669">
    <property type="entry name" value="Flagellin_N"/>
    <property type="match status" value="1"/>
</dbReference>
<evidence type="ECO:0000313" key="8">
    <source>
        <dbReference type="Proteomes" id="UP001180487"/>
    </source>
</evidence>
<proteinExistence type="inferred from homology"/>
<evidence type="ECO:0000256" key="3">
    <source>
        <dbReference type="ARBA" id="ARBA00005709"/>
    </source>
</evidence>
<comment type="similarity">
    <text evidence="3">Belongs to the bacterial flagellin family.</text>
</comment>
<evidence type="ECO:0000256" key="1">
    <source>
        <dbReference type="ARBA" id="ARBA00004365"/>
    </source>
</evidence>
<dbReference type="PANTHER" id="PTHR42792">
    <property type="entry name" value="FLAGELLIN"/>
    <property type="match status" value="1"/>
</dbReference>
<evidence type="ECO:0000259" key="6">
    <source>
        <dbReference type="Pfam" id="PF00669"/>
    </source>
</evidence>
<dbReference type="InterPro" id="IPR001029">
    <property type="entry name" value="Flagellin_N"/>
</dbReference>
<dbReference type="EMBL" id="JAVDXT010000005">
    <property type="protein sequence ID" value="MDR7379574.1"/>
    <property type="molecule type" value="Genomic_DNA"/>
</dbReference>
<accession>A0ABU2CE08</accession>
<evidence type="ECO:0000256" key="5">
    <source>
        <dbReference type="SAM" id="Coils"/>
    </source>
</evidence>
<dbReference type="InterPro" id="IPR013384">
    <property type="entry name" value="Flagell_FlgL"/>
</dbReference>
<keyword evidence="7" id="KW-0282">Flagellum</keyword>
<keyword evidence="4" id="KW-0975">Bacterial flagellum</keyword>
<dbReference type="PANTHER" id="PTHR42792:SF1">
    <property type="entry name" value="FLAGELLAR HOOK-ASSOCIATED PROTEIN 3"/>
    <property type="match status" value="1"/>
</dbReference>
<dbReference type="InterPro" id="IPR001492">
    <property type="entry name" value="Flagellin"/>
</dbReference>
<sequence>MSNTFTRMGTANSYDNALRNLTSRQNALSSLQENVTSGKKILRASDDPTGAGAAERATTRIERIKVEQRALEVQKSAITQAESTLGSATSLLQSFRDLVVQAGNGANSPTERETIAKQLVGIRDELLELANRKDSNGMPLFNGLGSTAAPFETSVDGTPPDPDYTYNGLPGQSAASTVAIPFTLDGRATWMDVPESNGVFNVSLGATNTGQAFADIGLVTDATTAALPANGYDYTISFTAPVAPATGATTYAVTNNTTGITSAAQTYTAGQSITMGGISVVVKGVPANGDTMEVNANVAASRPSIFGVLDRAIAAMYAKDAAGNTTTTGANSTDANFNHEQAISLAQIDTSLEKISSSRGKAGDLLTRADRITDTQSKNTIQSESDRSNAEDLDMIAAIADQKNQQTAYQAALQSYASIQKLSLFNYIG</sequence>
<dbReference type="NCBIfam" id="TIGR02550">
    <property type="entry name" value="flagell_flgL"/>
    <property type="match status" value="1"/>
</dbReference>
<dbReference type="Gene3D" id="1.20.1330.10">
    <property type="entry name" value="f41 fragment of flagellin, N-terminal domain"/>
    <property type="match status" value="1"/>
</dbReference>
<feature type="coiled-coil region" evidence="5">
    <location>
        <begin position="14"/>
        <end position="74"/>
    </location>
</feature>
<protein>
    <submittedName>
        <fullName evidence="7">Flagellar hook-associated protein 3 FlgL</fullName>
    </submittedName>
</protein>
<dbReference type="RefSeq" id="WP_116606924.1">
    <property type="nucleotide sequence ID" value="NZ_JAVDXT010000005.1"/>
</dbReference>
<keyword evidence="5" id="KW-0175">Coiled coil</keyword>
<keyword evidence="7" id="KW-0966">Cell projection</keyword>
<dbReference type="Proteomes" id="UP001180487">
    <property type="component" value="Unassembled WGS sequence"/>
</dbReference>
<reference evidence="7 8" key="1">
    <citation type="submission" date="2023-07" db="EMBL/GenBank/DDBJ databases">
        <title>Sorghum-associated microbial communities from plants grown in Nebraska, USA.</title>
        <authorList>
            <person name="Schachtman D."/>
        </authorList>
    </citation>
    <scope>NUCLEOTIDE SEQUENCE [LARGE SCALE GENOMIC DNA]</scope>
    <source>
        <strain evidence="7 8">BE313</strain>
    </source>
</reference>
<gene>
    <name evidence="7" type="ORF">J2X19_004270</name>
</gene>
<dbReference type="SUPFAM" id="SSF64518">
    <property type="entry name" value="Phase 1 flagellin"/>
    <property type="match status" value="1"/>
</dbReference>
<comment type="subcellular location">
    <subcellularLocation>
        <location evidence="1">Bacterial flagellum</location>
    </subcellularLocation>
    <subcellularLocation>
        <location evidence="2">Secreted</location>
    </subcellularLocation>
</comment>
<evidence type="ECO:0000256" key="2">
    <source>
        <dbReference type="ARBA" id="ARBA00004613"/>
    </source>
</evidence>
<evidence type="ECO:0000256" key="4">
    <source>
        <dbReference type="ARBA" id="ARBA00023143"/>
    </source>
</evidence>
<keyword evidence="7" id="KW-0969">Cilium</keyword>